<evidence type="ECO:0000256" key="7">
    <source>
        <dbReference type="ARBA" id="ARBA00022989"/>
    </source>
</evidence>
<evidence type="ECO:0000256" key="9">
    <source>
        <dbReference type="RuleBase" id="RU363032"/>
    </source>
</evidence>
<keyword evidence="3 9" id="KW-0813">Transport</keyword>
<keyword evidence="6 9" id="KW-0812">Transmembrane</keyword>
<feature type="transmembrane region" description="Helical" evidence="9">
    <location>
        <begin position="79"/>
        <end position="106"/>
    </location>
</feature>
<sequence length="311" mass="32856">MNKNTPSIFANRKRKSAVEKTAQYIFTGCGFLAILAVLSITAYMIISGTPALFKVGILEILFGNIWTPTADPASFGILYVILTSIAGTFLAILIGVPIGLFTAIFLAETAPPKLAAAVRPAIELLAGIPSVIYGLLGVMILNPLMYKLELKIFEGSTTHQFSGGANLISAVLVLAVMILPTVINISESALRAVPKHLKSASLALGATQIQTIFKVILPAAKSGVMTAIVLGCGRAIGEAMAITLVSGSSVNIPLPFNSVRFLTTAIVAEMSYAEGLHREVLFTVGLVLFAFIMIINIVLNRIFKKGAAGHE</sequence>
<dbReference type="AlphaFoldDB" id="A0A4Q7NYQ1"/>
<dbReference type="CDD" id="cd06261">
    <property type="entry name" value="TM_PBP2"/>
    <property type="match status" value="1"/>
</dbReference>
<feature type="domain" description="ABC transmembrane type-1" evidence="11">
    <location>
        <begin position="81"/>
        <end position="299"/>
    </location>
</feature>
<dbReference type="Gene3D" id="1.10.3720.10">
    <property type="entry name" value="MetI-like"/>
    <property type="match status" value="1"/>
</dbReference>
<dbReference type="InterPro" id="IPR051124">
    <property type="entry name" value="Phosphate_Transport_Permease"/>
</dbReference>
<dbReference type="GO" id="GO:0005315">
    <property type="term" value="F:phosphate transmembrane transporter activity"/>
    <property type="evidence" value="ECO:0007669"/>
    <property type="project" value="InterPro"/>
</dbReference>
<comment type="function">
    <text evidence="10">Part of the binding-protein-dependent transport system for phosphate; probably responsible for the translocation of the substrate across the membrane.</text>
</comment>
<evidence type="ECO:0000256" key="2">
    <source>
        <dbReference type="ARBA" id="ARBA00007069"/>
    </source>
</evidence>
<dbReference type="RefSeq" id="WP_130436349.1">
    <property type="nucleotide sequence ID" value="NZ_SGXF01000009.1"/>
</dbReference>
<evidence type="ECO:0000256" key="8">
    <source>
        <dbReference type="ARBA" id="ARBA00023136"/>
    </source>
</evidence>
<feature type="transmembrane region" description="Helical" evidence="9">
    <location>
        <begin position="167"/>
        <end position="185"/>
    </location>
</feature>
<comment type="caution">
    <text evidence="10">Lacks conserved residue(s) required for the propagation of feature annotation.</text>
</comment>
<evidence type="ECO:0000313" key="13">
    <source>
        <dbReference type="Proteomes" id="UP000292927"/>
    </source>
</evidence>
<dbReference type="InterPro" id="IPR011864">
    <property type="entry name" value="Phosphate_PstC"/>
</dbReference>
<dbReference type="OrthoDB" id="9785113at2"/>
<keyword evidence="8 9" id="KW-0472">Membrane</keyword>
<feature type="transmembrane region" description="Helical" evidence="9">
    <location>
        <begin position="126"/>
        <end position="146"/>
    </location>
</feature>
<evidence type="ECO:0000256" key="6">
    <source>
        <dbReference type="ARBA" id="ARBA00022692"/>
    </source>
</evidence>
<evidence type="ECO:0000259" key="11">
    <source>
        <dbReference type="PROSITE" id="PS50928"/>
    </source>
</evidence>
<evidence type="ECO:0000256" key="5">
    <source>
        <dbReference type="ARBA" id="ARBA00022592"/>
    </source>
</evidence>
<keyword evidence="5 10" id="KW-0592">Phosphate transport</keyword>
<name>A0A4Q7NYQ1_9FIRM</name>
<accession>A0A4Q7NYQ1</accession>
<dbReference type="EMBL" id="SGXF01000009">
    <property type="protein sequence ID" value="RZS92414.1"/>
    <property type="molecule type" value="Genomic_DNA"/>
</dbReference>
<dbReference type="NCBIfam" id="TIGR02138">
    <property type="entry name" value="phosphate_pstC"/>
    <property type="match status" value="1"/>
</dbReference>
<dbReference type="PROSITE" id="PS50928">
    <property type="entry name" value="ABC_TM1"/>
    <property type="match status" value="1"/>
</dbReference>
<proteinExistence type="inferred from homology"/>
<keyword evidence="4 10" id="KW-1003">Cell membrane</keyword>
<evidence type="ECO:0000256" key="1">
    <source>
        <dbReference type="ARBA" id="ARBA00004651"/>
    </source>
</evidence>
<dbReference type="InterPro" id="IPR000515">
    <property type="entry name" value="MetI-like"/>
</dbReference>
<evidence type="ECO:0000256" key="4">
    <source>
        <dbReference type="ARBA" id="ARBA00022475"/>
    </source>
</evidence>
<protein>
    <recommendedName>
        <fullName evidence="10">Phosphate transport system permease protein</fullName>
    </recommendedName>
</protein>
<dbReference type="GO" id="GO:0005886">
    <property type="term" value="C:plasma membrane"/>
    <property type="evidence" value="ECO:0007669"/>
    <property type="project" value="UniProtKB-SubCell"/>
</dbReference>
<comment type="similarity">
    <text evidence="2 10">Belongs to the binding-protein-dependent transport system permease family. CysTW subfamily.</text>
</comment>
<organism evidence="12 13">
    <name type="scientific">Cuneatibacter caecimuris</name>
    <dbReference type="NCBI Taxonomy" id="1796618"/>
    <lineage>
        <taxon>Bacteria</taxon>
        <taxon>Bacillati</taxon>
        <taxon>Bacillota</taxon>
        <taxon>Clostridia</taxon>
        <taxon>Lachnospirales</taxon>
        <taxon>Lachnospiraceae</taxon>
        <taxon>Cuneatibacter</taxon>
    </lineage>
</organism>
<keyword evidence="13" id="KW-1185">Reference proteome</keyword>
<dbReference type="SUPFAM" id="SSF161098">
    <property type="entry name" value="MetI-like"/>
    <property type="match status" value="1"/>
</dbReference>
<evidence type="ECO:0000256" key="10">
    <source>
        <dbReference type="RuleBase" id="RU363054"/>
    </source>
</evidence>
<feature type="transmembrane region" description="Helical" evidence="9">
    <location>
        <begin position="21"/>
        <end position="45"/>
    </location>
</feature>
<comment type="subcellular location">
    <subcellularLocation>
        <location evidence="1 9">Cell membrane</location>
        <topology evidence="1 9">Multi-pass membrane protein</topology>
    </subcellularLocation>
</comment>
<keyword evidence="7 9" id="KW-1133">Transmembrane helix</keyword>
<dbReference type="PANTHER" id="PTHR30425:SF1">
    <property type="entry name" value="PHOSPHATE TRANSPORT SYSTEM PERMEASE PROTEIN PSTC"/>
    <property type="match status" value="1"/>
</dbReference>
<dbReference type="PANTHER" id="PTHR30425">
    <property type="entry name" value="PHOSPHATE TRANSPORT SYSTEM PERMEASE PROTEIN PST"/>
    <property type="match status" value="1"/>
</dbReference>
<dbReference type="Proteomes" id="UP000292927">
    <property type="component" value="Unassembled WGS sequence"/>
</dbReference>
<reference evidence="12 13" key="1">
    <citation type="submission" date="2019-02" db="EMBL/GenBank/DDBJ databases">
        <title>Genomic Encyclopedia of Type Strains, Phase IV (KMG-IV): sequencing the most valuable type-strain genomes for metagenomic binning, comparative biology and taxonomic classification.</title>
        <authorList>
            <person name="Goeker M."/>
        </authorList>
    </citation>
    <scope>NUCLEOTIDE SEQUENCE [LARGE SCALE GENOMIC DNA]</scope>
    <source>
        <strain evidence="12 13">DSM 29486</strain>
    </source>
</reference>
<feature type="transmembrane region" description="Helical" evidence="9">
    <location>
        <begin position="280"/>
        <end position="299"/>
    </location>
</feature>
<evidence type="ECO:0000313" key="12">
    <source>
        <dbReference type="EMBL" id="RZS92414.1"/>
    </source>
</evidence>
<dbReference type="GO" id="GO:0006817">
    <property type="term" value="P:phosphate ion transport"/>
    <property type="evidence" value="ECO:0007669"/>
    <property type="project" value="UniProtKB-KW"/>
</dbReference>
<dbReference type="InterPro" id="IPR035906">
    <property type="entry name" value="MetI-like_sf"/>
</dbReference>
<dbReference type="Pfam" id="PF00528">
    <property type="entry name" value="BPD_transp_1"/>
    <property type="match status" value="1"/>
</dbReference>
<gene>
    <name evidence="12" type="ORF">EV209_3128</name>
</gene>
<comment type="caution">
    <text evidence="12">The sequence shown here is derived from an EMBL/GenBank/DDBJ whole genome shotgun (WGS) entry which is preliminary data.</text>
</comment>
<evidence type="ECO:0000256" key="3">
    <source>
        <dbReference type="ARBA" id="ARBA00022448"/>
    </source>
</evidence>